<dbReference type="Proteomes" id="UP001235939">
    <property type="component" value="Chromosome 11"/>
</dbReference>
<dbReference type="Pfam" id="PF17919">
    <property type="entry name" value="RT_RNaseH_2"/>
    <property type="match status" value="1"/>
</dbReference>
<dbReference type="Gene3D" id="3.30.70.270">
    <property type="match status" value="1"/>
</dbReference>
<gene>
    <name evidence="2" type="ORF">LAZ67_11001870</name>
</gene>
<sequence length="173" mass="20011">MRKLREAIGQKRPDLWKNKNWLLHHDNACSHIVACARPFGQKQHTNDAAATVFPRSGPLRFVKNLSCKAKPMEDLWKNDAKFCWHKEQENDFEILKEALTSEPVLENFIEDTETHIHTDASGYGIGAVLIQIQGGLKDPSVRLDRWAIRLQEFDIIVVYKIGRKHKNARLFIK</sequence>
<dbReference type="InterPro" id="IPR041577">
    <property type="entry name" value="RT_RNaseH_2"/>
</dbReference>
<organism evidence="2 3">
    <name type="scientific">Cordylochernes scorpioides</name>
    <dbReference type="NCBI Taxonomy" id="51811"/>
    <lineage>
        <taxon>Eukaryota</taxon>
        <taxon>Metazoa</taxon>
        <taxon>Ecdysozoa</taxon>
        <taxon>Arthropoda</taxon>
        <taxon>Chelicerata</taxon>
        <taxon>Arachnida</taxon>
        <taxon>Pseudoscorpiones</taxon>
        <taxon>Cheliferoidea</taxon>
        <taxon>Chernetidae</taxon>
        <taxon>Cordylochernes</taxon>
    </lineage>
</organism>
<name>A0ABY6KYR4_9ARAC</name>
<evidence type="ECO:0000259" key="1">
    <source>
        <dbReference type="Pfam" id="PF17919"/>
    </source>
</evidence>
<dbReference type="PANTHER" id="PTHR37984:SF15">
    <property type="entry name" value="INTEGRASE CATALYTIC DOMAIN-CONTAINING PROTEIN"/>
    <property type="match status" value="1"/>
</dbReference>
<protein>
    <submittedName>
        <fullName evidence="2">K02A2.6-like</fullName>
    </submittedName>
</protein>
<reference evidence="2 3" key="1">
    <citation type="submission" date="2022-01" db="EMBL/GenBank/DDBJ databases">
        <title>A chromosomal length assembly of Cordylochernes scorpioides.</title>
        <authorList>
            <person name="Zeh D."/>
            <person name="Zeh J."/>
        </authorList>
    </citation>
    <scope>NUCLEOTIDE SEQUENCE [LARGE SCALE GENOMIC DNA]</scope>
    <source>
        <strain evidence="2">IN4F17</strain>
        <tissue evidence="2">Whole Body</tissue>
    </source>
</reference>
<keyword evidence="3" id="KW-1185">Reference proteome</keyword>
<dbReference type="InterPro" id="IPR043502">
    <property type="entry name" value="DNA/RNA_pol_sf"/>
</dbReference>
<proteinExistence type="predicted"/>
<feature type="domain" description="Reverse transcriptase/retrotransposon-derived protein RNase H-like" evidence="1">
    <location>
        <begin position="84"/>
        <end position="134"/>
    </location>
</feature>
<dbReference type="SUPFAM" id="SSF56672">
    <property type="entry name" value="DNA/RNA polymerases"/>
    <property type="match status" value="1"/>
</dbReference>
<evidence type="ECO:0000313" key="3">
    <source>
        <dbReference type="Proteomes" id="UP001235939"/>
    </source>
</evidence>
<evidence type="ECO:0000313" key="2">
    <source>
        <dbReference type="EMBL" id="UYV74024.1"/>
    </source>
</evidence>
<dbReference type="EMBL" id="CP092873">
    <property type="protein sequence ID" value="UYV74024.1"/>
    <property type="molecule type" value="Genomic_DNA"/>
</dbReference>
<feature type="non-terminal residue" evidence="2">
    <location>
        <position position="1"/>
    </location>
</feature>
<dbReference type="InterPro" id="IPR043128">
    <property type="entry name" value="Rev_trsase/Diguanyl_cyclase"/>
</dbReference>
<accession>A0ABY6KYR4</accession>
<dbReference type="InterPro" id="IPR050951">
    <property type="entry name" value="Retrovirus_Pol_polyprotein"/>
</dbReference>
<dbReference type="PANTHER" id="PTHR37984">
    <property type="entry name" value="PROTEIN CBG26694"/>
    <property type="match status" value="1"/>
</dbReference>